<reference evidence="2 3" key="1">
    <citation type="submission" date="2018-11" db="EMBL/GenBank/DDBJ databases">
        <authorList>
            <person name="Li F."/>
        </authorList>
    </citation>
    <scope>NUCLEOTIDE SEQUENCE [LARGE SCALE GENOMIC DNA]</scope>
    <source>
        <strain evidence="2 3">YS17T</strain>
    </source>
</reference>
<comment type="caution">
    <text evidence="2">The sequence shown here is derived from an EMBL/GenBank/DDBJ whole genome shotgun (WGS) entry which is preliminary data.</text>
</comment>
<organism evidence="2 3">
    <name type="scientific">Aeromicrobium camelliae</name>
    <dbReference type="NCBI Taxonomy" id="1538144"/>
    <lineage>
        <taxon>Bacteria</taxon>
        <taxon>Bacillati</taxon>
        <taxon>Actinomycetota</taxon>
        <taxon>Actinomycetes</taxon>
        <taxon>Propionibacteriales</taxon>
        <taxon>Nocardioidaceae</taxon>
        <taxon>Aeromicrobium</taxon>
    </lineage>
</organism>
<dbReference type="AlphaFoldDB" id="A0A3N6ZG38"/>
<proteinExistence type="predicted"/>
<dbReference type="Proteomes" id="UP000275225">
    <property type="component" value="Unassembled WGS sequence"/>
</dbReference>
<evidence type="ECO:0000313" key="3">
    <source>
        <dbReference type="Proteomes" id="UP000275225"/>
    </source>
</evidence>
<dbReference type="RefSeq" id="WP_124236087.1">
    <property type="nucleotide sequence ID" value="NZ_JBHUFI010000028.1"/>
</dbReference>
<evidence type="ECO:0000313" key="2">
    <source>
        <dbReference type="EMBL" id="RQN09081.1"/>
    </source>
</evidence>
<dbReference type="EMBL" id="RQJX01000004">
    <property type="protein sequence ID" value="RQN09081.1"/>
    <property type="molecule type" value="Genomic_DNA"/>
</dbReference>
<gene>
    <name evidence="2" type="ORF">EHW97_05165</name>
</gene>
<feature type="region of interest" description="Disordered" evidence="1">
    <location>
        <begin position="173"/>
        <end position="238"/>
    </location>
</feature>
<evidence type="ECO:0000256" key="1">
    <source>
        <dbReference type="SAM" id="MobiDB-lite"/>
    </source>
</evidence>
<name>A0A3N6ZG38_9ACTN</name>
<sequence length="480" mass="53114">MTNRARVLKAERRRDLERRARDCRVSTLTVREATTLIDRWSWTDDLIDRLTSSVGRPRYLAWRGFFSLLVVHAMRTRGTMVLTEVLLTALAMDDKQRRIAGLPPFLEYHHVEGNFTDWRNAFEETVDRATGEIFPPRIPYSVDQLITDLLNATAPPFLTQYSSLAADGTAIESPYRRRSRAKDGRPDVAQGQLPVDASESAPAVATPGWPRVGVDGRAQHTVDPDAREGYRSPKPGQTKVYIGYEPTTLCDVPGIGARSRYTLIRAIAMRPAGSDRCEAGLAAVDTLPSPPEELIVDRGYSYTKEFGAGLVHRGIGMVADLHKNQRTTRPGPRAGTVFIDGQLFTAAVPKDQRSLATFPQGATQDERLAVAATYDKRSAYAFKPFGRPRSSGSQRFRGPALEGRVRCVNTPASMRKPETAKRPTTNCVPGQPCGCGITVTLPVRDYARTHQTKIYGTTAWLKLNRPGKSGGSFRWLSRSA</sequence>
<accession>A0A3N6ZG38</accession>
<dbReference type="OrthoDB" id="4485191at2"/>
<protein>
    <submittedName>
        <fullName evidence="2">Uncharacterized protein</fullName>
    </submittedName>
</protein>
<keyword evidence="3" id="KW-1185">Reference proteome</keyword>
<feature type="compositionally biased region" description="Basic and acidic residues" evidence="1">
    <location>
        <begin position="217"/>
        <end position="231"/>
    </location>
</feature>